<evidence type="ECO:0000313" key="2">
    <source>
        <dbReference type="Proteomes" id="UP001157502"/>
    </source>
</evidence>
<evidence type="ECO:0000313" key="1">
    <source>
        <dbReference type="EMBL" id="KAJ7998117.1"/>
    </source>
</evidence>
<dbReference type="EMBL" id="CM055745">
    <property type="protein sequence ID" value="KAJ7998117.1"/>
    <property type="molecule type" value="Genomic_DNA"/>
</dbReference>
<organism evidence="1 2">
    <name type="scientific">Dallia pectoralis</name>
    <name type="common">Alaska blackfish</name>
    <dbReference type="NCBI Taxonomy" id="75939"/>
    <lineage>
        <taxon>Eukaryota</taxon>
        <taxon>Metazoa</taxon>
        <taxon>Chordata</taxon>
        <taxon>Craniata</taxon>
        <taxon>Vertebrata</taxon>
        <taxon>Euteleostomi</taxon>
        <taxon>Actinopterygii</taxon>
        <taxon>Neopterygii</taxon>
        <taxon>Teleostei</taxon>
        <taxon>Protacanthopterygii</taxon>
        <taxon>Esociformes</taxon>
        <taxon>Umbridae</taxon>
        <taxon>Dallia</taxon>
    </lineage>
</organism>
<keyword evidence="2" id="KW-1185">Reference proteome</keyword>
<comment type="caution">
    <text evidence="1">The sequence shown here is derived from an EMBL/GenBank/DDBJ whole genome shotgun (WGS) entry which is preliminary data.</text>
</comment>
<gene>
    <name evidence="1" type="ORF">DPEC_G00219240</name>
</gene>
<protein>
    <submittedName>
        <fullName evidence="1">Uncharacterized protein</fullName>
    </submittedName>
</protein>
<accession>A0ACC2G3L3</accession>
<dbReference type="Proteomes" id="UP001157502">
    <property type="component" value="Chromosome 18"/>
</dbReference>
<proteinExistence type="predicted"/>
<reference evidence="1" key="1">
    <citation type="submission" date="2021-05" db="EMBL/GenBank/DDBJ databases">
        <authorList>
            <person name="Pan Q."/>
            <person name="Jouanno E."/>
            <person name="Zahm M."/>
            <person name="Klopp C."/>
            <person name="Cabau C."/>
            <person name="Louis A."/>
            <person name="Berthelot C."/>
            <person name="Parey E."/>
            <person name="Roest Crollius H."/>
            <person name="Montfort J."/>
            <person name="Robinson-Rechavi M."/>
            <person name="Bouchez O."/>
            <person name="Lampietro C."/>
            <person name="Lopez Roques C."/>
            <person name="Donnadieu C."/>
            <person name="Postlethwait J."/>
            <person name="Bobe J."/>
            <person name="Dillon D."/>
            <person name="Chandos A."/>
            <person name="von Hippel F."/>
            <person name="Guiguen Y."/>
        </authorList>
    </citation>
    <scope>NUCLEOTIDE SEQUENCE</scope>
    <source>
        <strain evidence="1">YG-Jan2019</strain>
    </source>
</reference>
<sequence length="166" mass="19201">MRALQRWFARQRVDPVRHRRRMLIIPYTLAGDLYYWRNPAVLERGVPLGRVSAMTQVFTNASLTGWGVVCQGQAVGGMWQRSQRHINLLELETVQLVLTHFAPRLRDRDVLIRSDNRATVAYINRQGGVRSPVLHEAATRLWCGHTDTCVPCQRYTYPADRMWGQT</sequence>
<name>A0ACC2G3L3_DALPE</name>